<evidence type="ECO:0000256" key="3">
    <source>
        <dbReference type="ARBA" id="ARBA00022695"/>
    </source>
</evidence>
<dbReference type="SMART" id="SM00482">
    <property type="entry name" value="POLAc"/>
    <property type="match status" value="1"/>
</dbReference>
<dbReference type="EC" id="2.7.7.7" evidence="1"/>
<dbReference type="InterPro" id="IPR019760">
    <property type="entry name" value="DNA-dir_DNA_pol_A_CS"/>
</dbReference>
<feature type="transmembrane region" description="Helical" evidence="7">
    <location>
        <begin position="909"/>
        <end position="930"/>
    </location>
</feature>
<feature type="compositionally biased region" description="Low complexity" evidence="6">
    <location>
        <begin position="1010"/>
        <end position="1032"/>
    </location>
</feature>
<feature type="domain" description="DNA-directed DNA polymerase family A palm" evidence="8">
    <location>
        <begin position="731"/>
        <end position="955"/>
    </location>
</feature>
<evidence type="ECO:0000256" key="1">
    <source>
        <dbReference type="ARBA" id="ARBA00012417"/>
    </source>
</evidence>
<dbReference type="PANTHER" id="PTHR10267:SF0">
    <property type="entry name" value="DNA POLYMERASE SUBUNIT GAMMA-1"/>
    <property type="match status" value="1"/>
</dbReference>
<proteinExistence type="predicted"/>
<dbReference type="SUPFAM" id="SSF56672">
    <property type="entry name" value="DNA/RNA polymerases"/>
    <property type="match status" value="1"/>
</dbReference>
<dbReference type="PRINTS" id="PR00867">
    <property type="entry name" value="DNAPOLG"/>
</dbReference>
<evidence type="ECO:0000313" key="9">
    <source>
        <dbReference type="EMBL" id="KAJ8311827.1"/>
    </source>
</evidence>
<keyword evidence="2" id="KW-0808">Transferase</keyword>
<dbReference type="PANTHER" id="PTHR10267">
    <property type="entry name" value="DNA POLYMERASE SUBUNIT GAMMA-1"/>
    <property type="match status" value="1"/>
</dbReference>
<organism evidence="9 10">
    <name type="scientific">Tegillarca granosa</name>
    <name type="common">Malaysian cockle</name>
    <name type="synonym">Anadara granosa</name>
    <dbReference type="NCBI Taxonomy" id="220873"/>
    <lineage>
        <taxon>Eukaryota</taxon>
        <taxon>Metazoa</taxon>
        <taxon>Spiralia</taxon>
        <taxon>Lophotrochozoa</taxon>
        <taxon>Mollusca</taxon>
        <taxon>Bivalvia</taxon>
        <taxon>Autobranchia</taxon>
        <taxon>Pteriomorphia</taxon>
        <taxon>Arcoida</taxon>
        <taxon>Arcoidea</taxon>
        <taxon>Arcidae</taxon>
        <taxon>Tegillarca</taxon>
    </lineage>
</organism>
<evidence type="ECO:0000256" key="6">
    <source>
        <dbReference type="SAM" id="MobiDB-lite"/>
    </source>
</evidence>
<dbReference type="InterPro" id="IPR041336">
    <property type="entry name" value="DNApol_Exo"/>
</dbReference>
<evidence type="ECO:0000256" key="2">
    <source>
        <dbReference type="ARBA" id="ARBA00022679"/>
    </source>
</evidence>
<evidence type="ECO:0000256" key="4">
    <source>
        <dbReference type="ARBA" id="ARBA00022932"/>
    </source>
</evidence>
<dbReference type="InterPro" id="IPR001098">
    <property type="entry name" value="DNA-dir_DNA_pol_A_palm_dom"/>
</dbReference>
<evidence type="ECO:0000256" key="5">
    <source>
        <dbReference type="ARBA" id="ARBA00031966"/>
    </source>
</evidence>
<keyword evidence="7" id="KW-0472">Membrane</keyword>
<dbReference type="Pfam" id="PF00476">
    <property type="entry name" value="DNA_pol_A"/>
    <property type="match status" value="1"/>
</dbReference>
<keyword evidence="3" id="KW-0548">Nucleotidyltransferase</keyword>
<feature type="region of interest" description="Disordered" evidence="6">
    <location>
        <begin position="1005"/>
        <end position="1033"/>
    </location>
</feature>
<gene>
    <name evidence="9" type="ORF">KUTeg_010620</name>
</gene>
<dbReference type="Proteomes" id="UP001217089">
    <property type="component" value="Unassembled WGS sequence"/>
</dbReference>
<sequence>MYYMSRKCGIIARRSKFIKHHVTWCQKRWFHKTILRFNDPIRRNEINIQMLSENIHRKIFKNLDNVNKLSTNDFIKAKTDKKAEQIEEIQKHLEKHGLWNRDIPFIKNVDFNLPELIGDNIDEHFRKLATDQVSDYIKIADDLVSCSVPERPNSWVFEAGWTKYDEEGNTTKVAFPEENAIVFDIEVLVPEGPYPTMATAVSPKYSWCGEQLIKDKFKWTSNPHLADLIPLETCKNTNTPPDGDWKKRLVIGHNVGFDRSFVKEQYYIQKSLLRFMDTMSLHIAVCGLTNFQRILYQSTVKKESNRKEVREYLDKHKDNLHCEGKPLSKSTRDWFVKGVDDILFRFPHPVTLAGMLEMGTAYLPVNENWFRYINQSNAIYNDLQRELKMSLMKLANDACEMLHNEEYKYDPWLFDLDWSVADFKLKKEKPKPKSSNKVVEEVNEKEEDTVSKVLETASRISKVPTRLAGYPRWYRDLCPKPNAENWAPGPSLISTQTRVTPKLLRLMWDGFPVHYHEQHAWGYIVPDSEKAEKDLEDPNSQRTEDMINEPHYPVKAAFGLCNEPCSDRLGEVISEDRYDQMLRTGHAKLDTSGMLWEEKSRHLSQAGIRPRNFKTEDQIDIDIPGCWFIKLPHKDGPGKNVGNPLAKDFQSKVEEDILHVYAGGGAARALKLGKICSYWKNNQKRIESDQYEEDKFYGAIIPRIVPAGTITRRAVEQTWLTASNAYADRIGSELKSIIQAPPGYHFVGADVDSQELWIAAIIGDSHAKIHGCTAFGWMTLQGTKADKTDLHSKTAETVGITRDHAKVFNYGRIYGAGQKFAETLLMQFNHKLTADQAKKKAKVMYSTTKGKRRLSSGKWDGGSESEMFNRLEEIATSFEPVTPVLGCHISKALEPDYVGADFMTSRINWVVQSSAVDYLHLMLVCMRWLFDTYKIDGRFAISIHDESVAFFSAVDIDQCLRKEVTMDCKTPSNPHGMERGYGIPQGEAYDIYQIVEITKGSLEETKQNRKNQGNNNKKQKNNKNGNKNVNVSTDDEEEEEIILSNSITETNYVFRLTVQVLIWVCIYIFQCVFYEHLDEEHWMILLLFFLWLDILVHTYLIYIIINKKN</sequence>
<dbReference type="Pfam" id="PF18136">
    <property type="entry name" value="DNApol_Exo"/>
    <property type="match status" value="1"/>
</dbReference>
<evidence type="ECO:0000256" key="7">
    <source>
        <dbReference type="SAM" id="Phobius"/>
    </source>
</evidence>
<feature type="transmembrane region" description="Helical" evidence="7">
    <location>
        <begin position="1082"/>
        <end position="1105"/>
    </location>
</feature>
<feature type="transmembrane region" description="Helical" evidence="7">
    <location>
        <begin position="1052"/>
        <end position="1070"/>
    </location>
</feature>
<dbReference type="InterPro" id="IPR002297">
    <property type="entry name" value="DNA-dir_DNA_pol_A_mt"/>
</dbReference>
<dbReference type="Gene3D" id="3.30.420.390">
    <property type="match status" value="1"/>
</dbReference>
<reference evidence="9 10" key="1">
    <citation type="submission" date="2022-12" db="EMBL/GenBank/DDBJ databases">
        <title>Chromosome-level genome of Tegillarca granosa.</title>
        <authorList>
            <person name="Kim J."/>
        </authorList>
    </citation>
    <scope>NUCLEOTIDE SEQUENCE [LARGE SCALE GENOMIC DNA]</scope>
    <source>
        <strain evidence="9">Teg-2019</strain>
        <tissue evidence="9">Adductor muscle</tissue>
    </source>
</reference>
<comment type="caution">
    <text evidence="9">The sequence shown here is derived from an EMBL/GenBank/DDBJ whole genome shotgun (WGS) entry which is preliminary data.</text>
</comment>
<dbReference type="Gene3D" id="3.30.70.370">
    <property type="match status" value="1"/>
</dbReference>
<evidence type="ECO:0000313" key="10">
    <source>
        <dbReference type="Proteomes" id="UP001217089"/>
    </source>
</evidence>
<accession>A0ABQ9F360</accession>
<keyword evidence="10" id="KW-1185">Reference proteome</keyword>
<keyword evidence="7" id="KW-0812">Transmembrane</keyword>
<keyword evidence="4" id="KW-0239">DNA-directed DNA polymerase</keyword>
<protein>
    <recommendedName>
        <fullName evidence="1">DNA-directed DNA polymerase</fullName>
        <ecNumber evidence="1">2.7.7.7</ecNumber>
    </recommendedName>
    <alternativeName>
        <fullName evidence="5">Mitochondrial DNA polymerase catalytic subunit</fullName>
    </alternativeName>
</protein>
<dbReference type="EMBL" id="JARBDR010000485">
    <property type="protein sequence ID" value="KAJ8311827.1"/>
    <property type="molecule type" value="Genomic_DNA"/>
</dbReference>
<keyword evidence="7" id="KW-1133">Transmembrane helix</keyword>
<dbReference type="InterPro" id="IPR043502">
    <property type="entry name" value="DNA/RNA_pol_sf"/>
</dbReference>
<name>A0ABQ9F360_TEGGR</name>
<dbReference type="PROSITE" id="PS00447">
    <property type="entry name" value="DNA_POLYMERASE_A"/>
    <property type="match status" value="1"/>
</dbReference>
<evidence type="ECO:0000259" key="8">
    <source>
        <dbReference type="SMART" id="SM00482"/>
    </source>
</evidence>
<dbReference type="Gene3D" id="1.10.150.20">
    <property type="entry name" value="5' to 3' exonuclease, C-terminal subdomain"/>
    <property type="match status" value="1"/>
</dbReference>